<protein>
    <submittedName>
        <fullName evidence="1">Major tail protein</fullName>
    </submittedName>
</protein>
<proteinExistence type="predicted"/>
<sequence>MPETYGNKQVVQGEDIILLVDDKTTLHATTHTLKVDLEMKELRTKDTDGKEKWPGDVSWSVDGDGLVVVDDSIENSHTAEEVLDLVLRKKLVEVVVKSPLTGLAKMYTGKAYITTFSLSTPAGDNASYSYSLTGSGNLTPADKPES</sequence>
<dbReference type="Pfam" id="PF06199">
    <property type="entry name" value="Phage_tail_2"/>
    <property type="match status" value="1"/>
</dbReference>
<accession>A0A8S5RSH2</accession>
<name>A0A8S5RSH2_9CAUD</name>
<dbReference type="InterPro" id="IPR011855">
    <property type="entry name" value="Phgtail_TP901_1"/>
</dbReference>
<reference evidence="1" key="1">
    <citation type="journal article" date="2021" name="Proc. Natl. Acad. Sci. U.S.A.">
        <title>A Catalog of Tens of Thousands of Viruses from Human Metagenomes Reveals Hidden Associations with Chronic Diseases.</title>
        <authorList>
            <person name="Tisza M.J."/>
            <person name="Buck C.B."/>
        </authorList>
    </citation>
    <scope>NUCLEOTIDE SEQUENCE</scope>
    <source>
        <strain evidence="1">Ct7CH26</strain>
    </source>
</reference>
<organism evidence="1">
    <name type="scientific">Myoviridae sp. ct7CH26</name>
    <dbReference type="NCBI Taxonomy" id="2827604"/>
    <lineage>
        <taxon>Viruses</taxon>
        <taxon>Duplodnaviria</taxon>
        <taxon>Heunggongvirae</taxon>
        <taxon>Uroviricota</taxon>
        <taxon>Caudoviricetes</taxon>
    </lineage>
</organism>
<dbReference type="EMBL" id="BK057800">
    <property type="protein sequence ID" value="DAE92423.1"/>
    <property type="molecule type" value="Genomic_DNA"/>
</dbReference>
<evidence type="ECO:0000313" key="1">
    <source>
        <dbReference type="EMBL" id="DAE92423.1"/>
    </source>
</evidence>